<dbReference type="InterPro" id="IPR052340">
    <property type="entry name" value="RNase_Y/CdgJ"/>
</dbReference>
<dbReference type="Gene3D" id="3.30.70.270">
    <property type="match status" value="1"/>
</dbReference>
<dbReference type="Pfam" id="PF08668">
    <property type="entry name" value="HDOD"/>
    <property type="match status" value="1"/>
</dbReference>
<comment type="caution">
    <text evidence="2">The sequence shown here is derived from an EMBL/GenBank/DDBJ whole genome shotgun (WGS) entry which is preliminary data.</text>
</comment>
<organism evidence="2 3">
    <name type="scientific">Bremerella cremea</name>
    <dbReference type="NCBI Taxonomy" id="1031537"/>
    <lineage>
        <taxon>Bacteria</taxon>
        <taxon>Pseudomonadati</taxon>
        <taxon>Planctomycetota</taxon>
        <taxon>Planctomycetia</taxon>
        <taxon>Pirellulales</taxon>
        <taxon>Pirellulaceae</taxon>
        <taxon>Bremerella</taxon>
    </lineage>
</organism>
<evidence type="ECO:0000259" key="1">
    <source>
        <dbReference type="PROSITE" id="PS51833"/>
    </source>
</evidence>
<dbReference type="SUPFAM" id="SSF55073">
    <property type="entry name" value="Nucleotide cyclase"/>
    <property type="match status" value="1"/>
</dbReference>
<dbReference type="AlphaFoldDB" id="A0A368KKX3"/>
<dbReference type="EMBL" id="QPEX01000046">
    <property type="protein sequence ID" value="RCS40450.1"/>
    <property type="molecule type" value="Genomic_DNA"/>
</dbReference>
<evidence type="ECO:0000313" key="2">
    <source>
        <dbReference type="EMBL" id="RCS40450.1"/>
    </source>
</evidence>
<dbReference type="InterPro" id="IPR013976">
    <property type="entry name" value="HDOD"/>
</dbReference>
<dbReference type="PROSITE" id="PS51833">
    <property type="entry name" value="HDOD"/>
    <property type="match status" value="1"/>
</dbReference>
<dbReference type="SUPFAM" id="SSF109604">
    <property type="entry name" value="HD-domain/PDEase-like"/>
    <property type="match status" value="1"/>
</dbReference>
<gene>
    <name evidence="2" type="ORF">DTL42_24035</name>
</gene>
<accession>A0A368KKX3</accession>
<dbReference type="PANTHER" id="PTHR33525">
    <property type="match status" value="1"/>
</dbReference>
<sequence>MHFLLEKAIYVAVETTAKGRAQKTLGKESADTEGNSPIVQMISRAQQLYSLPTVAMEVLQLTSNEHANVAQIKECIQRDPAMTVKVLKVVNSPLFGLAGEISDLNQALALLGIKPLKMLVLGFSLPREMLQGIEAEVLAQYWQFSLTKGVAAREIALLLGEKYGDEVFIAGLLSELGALVLLQDLGDAYANFAAKVLQEEADLAEMEWATLGFDHGILGCRLLQSWHLPDALIQVIREGHPSSGVSFERLAGQAMTLRLAHNLAEVLVHHRLELMPKFLEQLAQATQYGADVVENLVIDIQEKLYQLASVLSVSLPEGVNYDDVVSQAYVQLSQVAESAAAPLAKASQVSQRIVESTEGKSLVDSMQQLVQNGMTPLKEEVKAAPVLSDSASQSDEPTAELLVEISASMQRCRDQRRDFSLALFGINDFEDFVMMAGIDEVEALRHVIAVLIDRLSDGIGRVIPCGDKRIAVLMEYHDRHQTVSIARQALDTLGVWAQRRSAQQGADVALSCGVASTCVPPKSLPAKEIFQAALRCSLAASNGGGNAVKSIELL</sequence>
<protein>
    <submittedName>
        <fullName evidence="2">HDOD domain-containing protein</fullName>
    </submittedName>
</protein>
<evidence type="ECO:0000313" key="3">
    <source>
        <dbReference type="Proteomes" id="UP000253562"/>
    </source>
</evidence>
<dbReference type="InterPro" id="IPR043128">
    <property type="entry name" value="Rev_trsase/Diguanyl_cyclase"/>
</dbReference>
<proteinExistence type="predicted"/>
<dbReference type="Gene3D" id="1.10.3210.10">
    <property type="entry name" value="Hypothetical protein af1432"/>
    <property type="match status" value="1"/>
</dbReference>
<dbReference type="InterPro" id="IPR029787">
    <property type="entry name" value="Nucleotide_cyclase"/>
</dbReference>
<name>A0A368KKX3_9BACT</name>
<dbReference type="PANTHER" id="PTHR33525:SF4">
    <property type="entry name" value="CYCLIC DI-GMP PHOSPHODIESTERASE CDGJ"/>
    <property type="match status" value="1"/>
</dbReference>
<reference evidence="2 3" key="1">
    <citation type="submission" date="2018-07" db="EMBL/GenBank/DDBJ databases">
        <title>Comparative genomes isolates from brazilian mangrove.</title>
        <authorList>
            <person name="De Araujo J.E."/>
            <person name="Taketani R.G."/>
            <person name="Silva M.C.P."/>
            <person name="Lourenco M.V."/>
            <person name="Oliveira V.M."/>
            <person name="Andreote F.D."/>
        </authorList>
    </citation>
    <scope>NUCLEOTIDE SEQUENCE [LARGE SCALE GENOMIC DNA]</scope>
    <source>
        <strain evidence="2 3">HEX PRIS-MGV</strain>
    </source>
</reference>
<feature type="domain" description="HDOD" evidence="1">
    <location>
        <begin position="48"/>
        <end position="242"/>
    </location>
</feature>
<dbReference type="Proteomes" id="UP000253562">
    <property type="component" value="Unassembled WGS sequence"/>
</dbReference>